<comment type="caution">
    <text evidence="9">The sequence shown here is derived from an EMBL/GenBank/DDBJ whole genome shotgun (WGS) entry which is preliminary data.</text>
</comment>
<evidence type="ECO:0000256" key="4">
    <source>
        <dbReference type="ARBA" id="ARBA00022475"/>
    </source>
</evidence>
<keyword evidence="3" id="KW-0813">Transport</keyword>
<dbReference type="PANTHER" id="PTHR34979">
    <property type="entry name" value="INNER MEMBRANE PROTEIN YGAZ"/>
    <property type="match status" value="1"/>
</dbReference>
<gene>
    <name evidence="9" type="ORF">GCM10007971_38660</name>
</gene>
<dbReference type="AlphaFoldDB" id="A0A917Y676"/>
<protein>
    <submittedName>
        <fullName evidence="9">Azaleucine resistance protein AzlC</fullName>
    </submittedName>
</protein>
<dbReference type="GO" id="GO:1903785">
    <property type="term" value="P:L-valine transmembrane transport"/>
    <property type="evidence" value="ECO:0007669"/>
    <property type="project" value="TreeGrafter"/>
</dbReference>
<name>A0A917Y676_9BACI</name>
<keyword evidence="7 8" id="KW-0472">Membrane</keyword>
<feature type="transmembrane region" description="Helical" evidence="8">
    <location>
        <begin position="205"/>
        <end position="238"/>
    </location>
</feature>
<reference evidence="9" key="2">
    <citation type="submission" date="2020-09" db="EMBL/GenBank/DDBJ databases">
        <authorList>
            <person name="Sun Q."/>
            <person name="Ohkuma M."/>
        </authorList>
    </citation>
    <scope>NUCLEOTIDE SEQUENCE</scope>
    <source>
        <strain evidence="9">JCM 17251</strain>
    </source>
</reference>
<keyword evidence="4" id="KW-1003">Cell membrane</keyword>
<dbReference type="EMBL" id="BMOS01000069">
    <property type="protein sequence ID" value="GGN67648.1"/>
    <property type="molecule type" value="Genomic_DNA"/>
</dbReference>
<comment type="subcellular location">
    <subcellularLocation>
        <location evidence="1">Cell membrane</location>
        <topology evidence="1">Multi-pass membrane protein</topology>
    </subcellularLocation>
</comment>
<dbReference type="RefSeq" id="WP_188859878.1">
    <property type="nucleotide sequence ID" value="NZ_BMOS01000069.1"/>
</dbReference>
<dbReference type="PANTHER" id="PTHR34979:SF1">
    <property type="entry name" value="INNER MEMBRANE PROTEIN YGAZ"/>
    <property type="match status" value="1"/>
</dbReference>
<evidence type="ECO:0000256" key="3">
    <source>
        <dbReference type="ARBA" id="ARBA00022448"/>
    </source>
</evidence>
<dbReference type="Proteomes" id="UP000624041">
    <property type="component" value="Unassembled WGS sequence"/>
</dbReference>
<dbReference type="Pfam" id="PF03591">
    <property type="entry name" value="AzlC"/>
    <property type="match status" value="1"/>
</dbReference>
<evidence type="ECO:0000313" key="9">
    <source>
        <dbReference type="EMBL" id="GGN67648.1"/>
    </source>
</evidence>
<organism evidence="9 10">
    <name type="scientific">Oceanobacillus indicireducens</name>
    <dbReference type="NCBI Taxonomy" id="1004261"/>
    <lineage>
        <taxon>Bacteria</taxon>
        <taxon>Bacillati</taxon>
        <taxon>Bacillota</taxon>
        <taxon>Bacilli</taxon>
        <taxon>Bacillales</taxon>
        <taxon>Bacillaceae</taxon>
        <taxon>Oceanobacillus</taxon>
    </lineage>
</organism>
<keyword evidence="5 8" id="KW-0812">Transmembrane</keyword>
<proteinExistence type="inferred from homology"/>
<feature type="transmembrane region" description="Helical" evidence="8">
    <location>
        <begin position="172"/>
        <end position="190"/>
    </location>
</feature>
<dbReference type="GO" id="GO:0005886">
    <property type="term" value="C:plasma membrane"/>
    <property type="evidence" value="ECO:0007669"/>
    <property type="project" value="UniProtKB-SubCell"/>
</dbReference>
<evidence type="ECO:0000256" key="7">
    <source>
        <dbReference type="ARBA" id="ARBA00023136"/>
    </source>
</evidence>
<evidence type="ECO:0000256" key="8">
    <source>
        <dbReference type="SAM" id="Phobius"/>
    </source>
</evidence>
<evidence type="ECO:0000256" key="1">
    <source>
        <dbReference type="ARBA" id="ARBA00004651"/>
    </source>
</evidence>
<sequence>MSELAKRIDDGYKLSTFSQGVKDCIPTLFGYISIGIAAGIVGASSNLSVLEVALLSILVYAGASQFIICALIVAGSPFSVIVFTTFIVNLRHLLLSMTLAPYFTNYSLLKNIGIGALVTDESFGVAANKIVQKETFNDRWMNGLNITAYIFWILSCVAGAIFGKWISNPEVLGLDFALTAMFLALLVLQLEHIDVGKLNFYLSLIGYVVVLMIVFCLFVPSYIAILLTTVIVATIGVVKDK</sequence>
<evidence type="ECO:0000313" key="10">
    <source>
        <dbReference type="Proteomes" id="UP000624041"/>
    </source>
</evidence>
<feature type="transmembrane region" description="Helical" evidence="8">
    <location>
        <begin position="146"/>
        <end position="165"/>
    </location>
</feature>
<accession>A0A917Y676</accession>
<keyword evidence="10" id="KW-1185">Reference proteome</keyword>
<evidence type="ECO:0000256" key="6">
    <source>
        <dbReference type="ARBA" id="ARBA00022989"/>
    </source>
</evidence>
<comment type="similarity">
    <text evidence="2">Belongs to the AzlC family.</text>
</comment>
<evidence type="ECO:0000256" key="5">
    <source>
        <dbReference type="ARBA" id="ARBA00022692"/>
    </source>
</evidence>
<evidence type="ECO:0000256" key="2">
    <source>
        <dbReference type="ARBA" id="ARBA00010735"/>
    </source>
</evidence>
<dbReference type="InterPro" id="IPR011606">
    <property type="entry name" value="Brnchd-chn_aa_trnsp_permease"/>
</dbReference>
<reference evidence="9" key="1">
    <citation type="journal article" date="2014" name="Int. J. Syst. Evol. Microbiol.">
        <title>Complete genome sequence of Corynebacterium casei LMG S-19264T (=DSM 44701T), isolated from a smear-ripened cheese.</title>
        <authorList>
            <consortium name="US DOE Joint Genome Institute (JGI-PGF)"/>
            <person name="Walter F."/>
            <person name="Albersmeier A."/>
            <person name="Kalinowski J."/>
            <person name="Ruckert C."/>
        </authorList>
    </citation>
    <scope>NUCLEOTIDE SEQUENCE</scope>
    <source>
        <strain evidence="9">JCM 17251</strain>
    </source>
</reference>
<keyword evidence="6 8" id="KW-1133">Transmembrane helix</keyword>